<evidence type="ECO:0000259" key="10">
    <source>
        <dbReference type="PROSITE" id="PS50011"/>
    </source>
</evidence>
<feature type="binding site" evidence="7">
    <location>
        <position position="178"/>
    </location>
    <ligand>
        <name>ATP</name>
        <dbReference type="ChEBI" id="CHEBI:30616"/>
    </ligand>
</feature>
<dbReference type="SUPFAM" id="SSF56112">
    <property type="entry name" value="Protein kinase-like (PK-like)"/>
    <property type="match status" value="1"/>
</dbReference>
<dbReference type="InterPro" id="IPR000961">
    <property type="entry name" value="AGC-kinase_C"/>
</dbReference>
<dbReference type="InterPro" id="IPR000719">
    <property type="entry name" value="Prot_kinase_dom"/>
</dbReference>
<evidence type="ECO:0000256" key="3">
    <source>
        <dbReference type="ARBA" id="ARBA00022679"/>
    </source>
</evidence>
<dbReference type="InterPro" id="IPR011009">
    <property type="entry name" value="Kinase-like_dom_sf"/>
</dbReference>
<dbReference type="Proteomes" id="UP000030745">
    <property type="component" value="Unassembled WGS sequence"/>
</dbReference>
<dbReference type="InterPro" id="IPR017441">
    <property type="entry name" value="Protein_kinase_ATP_BS"/>
</dbReference>
<dbReference type="PROSITE" id="PS00107">
    <property type="entry name" value="PROTEIN_KINASE_ATP"/>
    <property type="match status" value="1"/>
</dbReference>
<dbReference type="RefSeq" id="XP_012194764.1">
    <property type="nucleotide sequence ID" value="XM_012339374.1"/>
</dbReference>
<evidence type="ECO:0000256" key="5">
    <source>
        <dbReference type="ARBA" id="ARBA00022777"/>
    </source>
</evidence>
<dbReference type="CDD" id="cd05123">
    <property type="entry name" value="STKc_AGC"/>
    <property type="match status" value="1"/>
</dbReference>
<dbReference type="PANTHER" id="PTHR24351">
    <property type="entry name" value="RIBOSOMAL PROTEIN S6 KINASE"/>
    <property type="match status" value="1"/>
</dbReference>
<dbReference type="EMBL" id="KK583190">
    <property type="protein sequence ID" value="KDO35115.1"/>
    <property type="molecule type" value="Genomic_DNA"/>
</dbReference>
<evidence type="ECO:0000256" key="8">
    <source>
        <dbReference type="RuleBase" id="RU000304"/>
    </source>
</evidence>
<evidence type="ECO:0000256" key="2">
    <source>
        <dbReference type="ARBA" id="ARBA00022553"/>
    </source>
</evidence>
<reference evidence="12 13" key="1">
    <citation type="journal article" date="2013" name="PLoS Genet.">
        <title>Distinctive expansion of potential virulence genes in the genome of the oomycete fish pathogen Saprolegnia parasitica.</title>
        <authorList>
            <person name="Jiang R.H."/>
            <person name="de Bruijn I."/>
            <person name="Haas B.J."/>
            <person name="Belmonte R."/>
            <person name="Lobach L."/>
            <person name="Christie J."/>
            <person name="van den Ackerveken G."/>
            <person name="Bottin A."/>
            <person name="Bulone V."/>
            <person name="Diaz-Moreno S.M."/>
            <person name="Dumas B."/>
            <person name="Fan L."/>
            <person name="Gaulin E."/>
            <person name="Govers F."/>
            <person name="Grenville-Briggs L.J."/>
            <person name="Horner N.R."/>
            <person name="Levin J.Z."/>
            <person name="Mammella M."/>
            <person name="Meijer H.J."/>
            <person name="Morris P."/>
            <person name="Nusbaum C."/>
            <person name="Oome S."/>
            <person name="Phillips A.J."/>
            <person name="van Rooyen D."/>
            <person name="Rzeszutek E."/>
            <person name="Saraiva M."/>
            <person name="Secombes C.J."/>
            <person name="Seidl M.F."/>
            <person name="Snel B."/>
            <person name="Stassen J.H."/>
            <person name="Sykes S."/>
            <person name="Tripathy S."/>
            <person name="van den Berg H."/>
            <person name="Vega-Arreguin J.C."/>
            <person name="Wawra S."/>
            <person name="Young S.K."/>
            <person name="Zeng Q."/>
            <person name="Dieguez-Uribeondo J."/>
            <person name="Russ C."/>
            <person name="Tyler B.M."/>
            <person name="van West P."/>
        </authorList>
    </citation>
    <scope>NUCLEOTIDE SEQUENCE [LARGE SCALE GENOMIC DNA]</scope>
    <source>
        <strain evidence="12 13">CBS 223.65</strain>
    </source>
</reference>
<keyword evidence="6 7" id="KW-0067">ATP-binding</keyword>
<keyword evidence="1 8" id="KW-0723">Serine/threonine-protein kinase</keyword>
<accession>A0A067D0U9</accession>
<dbReference type="Gene3D" id="1.10.510.10">
    <property type="entry name" value="Transferase(Phosphotransferase) domain 1"/>
    <property type="match status" value="1"/>
</dbReference>
<evidence type="ECO:0000256" key="1">
    <source>
        <dbReference type="ARBA" id="ARBA00022527"/>
    </source>
</evidence>
<evidence type="ECO:0000259" key="11">
    <source>
        <dbReference type="PROSITE" id="PS51285"/>
    </source>
</evidence>
<keyword evidence="13" id="KW-1185">Reference proteome</keyword>
<dbReference type="AlphaFoldDB" id="A0A067D0U9"/>
<organism evidence="12 13">
    <name type="scientific">Saprolegnia parasitica (strain CBS 223.65)</name>
    <dbReference type="NCBI Taxonomy" id="695850"/>
    <lineage>
        <taxon>Eukaryota</taxon>
        <taxon>Sar</taxon>
        <taxon>Stramenopiles</taxon>
        <taxon>Oomycota</taxon>
        <taxon>Saprolegniomycetes</taxon>
        <taxon>Saprolegniales</taxon>
        <taxon>Saprolegniaceae</taxon>
        <taxon>Saprolegnia</taxon>
    </lineage>
</organism>
<dbReference type="PROSITE" id="PS50011">
    <property type="entry name" value="PROTEIN_KINASE_DOM"/>
    <property type="match status" value="1"/>
</dbReference>
<dbReference type="VEuPathDB" id="FungiDB:SPRG_01182"/>
<name>A0A067D0U9_SAPPC</name>
<evidence type="ECO:0000256" key="4">
    <source>
        <dbReference type="ARBA" id="ARBA00022741"/>
    </source>
</evidence>
<keyword evidence="5 12" id="KW-0418">Kinase</keyword>
<dbReference type="OrthoDB" id="72780at2759"/>
<feature type="region of interest" description="Disordered" evidence="9">
    <location>
        <begin position="76"/>
        <end position="95"/>
    </location>
</feature>
<keyword evidence="3" id="KW-0808">Transferase</keyword>
<proteinExistence type="inferred from homology"/>
<protein>
    <submittedName>
        <fullName evidence="12">AGC/RSK protein kinase</fullName>
    </submittedName>
</protein>
<dbReference type="Gene3D" id="3.30.200.20">
    <property type="entry name" value="Phosphorylase Kinase, domain 1"/>
    <property type="match status" value="1"/>
</dbReference>
<evidence type="ECO:0000256" key="9">
    <source>
        <dbReference type="SAM" id="MobiDB-lite"/>
    </source>
</evidence>
<dbReference type="InterPro" id="IPR008271">
    <property type="entry name" value="Ser/Thr_kinase_AS"/>
</dbReference>
<evidence type="ECO:0000256" key="7">
    <source>
        <dbReference type="PROSITE-ProRule" id="PRU10141"/>
    </source>
</evidence>
<dbReference type="PROSITE" id="PS51285">
    <property type="entry name" value="AGC_KINASE_CTER"/>
    <property type="match status" value="1"/>
</dbReference>
<feature type="domain" description="Protein kinase" evidence="10">
    <location>
        <begin position="146"/>
        <end position="394"/>
    </location>
</feature>
<keyword evidence="4 7" id="KW-0547">Nucleotide-binding</keyword>
<dbReference type="STRING" id="695850.A0A067D0U9"/>
<gene>
    <name evidence="12" type="ORF">SPRG_01182</name>
</gene>
<dbReference type="PROSITE" id="PS00108">
    <property type="entry name" value="PROTEIN_KINASE_ST"/>
    <property type="match status" value="1"/>
</dbReference>
<evidence type="ECO:0000313" key="12">
    <source>
        <dbReference type="EMBL" id="KDO35115.1"/>
    </source>
</evidence>
<evidence type="ECO:0000313" key="13">
    <source>
        <dbReference type="Proteomes" id="UP000030745"/>
    </source>
</evidence>
<dbReference type="KEGG" id="spar:SPRG_01182"/>
<dbReference type="SMART" id="SM00220">
    <property type="entry name" value="S_TKc"/>
    <property type="match status" value="1"/>
</dbReference>
<evidence type="ECO:0000256" key="6">
    <source>
        <dbReference type="ARBA" id="ARBA00022840"/>
    </source>
</evidence>
<feature type="domain" description="AGC-kinase C-terminal" evidence="11">
    <location>
        <begin position="395"/>
        <end position="454"/>
    </location>
</feature>
<dbReference type="FunFam" id="1.10.510.10:FF:000571">
    <property type="entry name" value="Maternal embryonic leucine zipper kinase"/>
    <property type="match status" value="1"/>
</dbReference>
<keyword evidence="2" id="KW-0597">Phosphoprotein</keyword>
<dbReference type="InterPro" id="IPR045270">
    <property type="entry name" value="STKc_AGC"/>
</dbReference>
<dbReference type="Pfam" id="PF00069">
    <property type="entry name" value="Pkinase"/>
    <property type="match status" value="1"/>
</dbReference>
<dbReference type="GeneID" id="24123785"/>
<dbReference type="GO" id="GO:0005524">
    <property type="term" value="F:ATP binding"/>
    <property type="evidence" value="ECO:0007669"/>
    <property type="project" value="UniProtKB-UniRule"/>
</dbReference>
<sequence length="454" mass="50089">MDRVAVPLENGRGVVIVSTEWCYVMERCPHHRLHLFWSKCAGCRRSVCSRCSKKEAKGRQCFNCTSERTRIAIEHSRRSPAKDKEARCMPKPTKDNEVRCADVPKPVSATQPTVSATISEAEATRSHLKTSLSPRRSARAVGLSDFQLLGRLGKGGHGDVLLVEKVSGDDAGMRYAMKVQVKHMKMLKYLTLERDLFATLSHAHTVPLVYAFQSTTKTFLILPVYAGGDLHSALHYGVFDEDEARFYLAQLYLAVEHMHAKGFLHLDLKPGNVLLDDDGHIALTDFGMAAAYNGTPLQGTCGTLVYMAPEIAGGRPFGPAADWWSFGTVAYALLTGQRLFRERNPKAIVERVLRGAIEIPTDLSATATSFLRQLLDRDVTTRLQGPMVRAHPFFDAIDWDKLVAKELPAPLMISTLPLHAATDPLELASLERCVSEDCSGLPVHVRGFAYGGTS</sequence>
<dbReference type="GO" id="GO:0004674">
    <property type="term" value="F:protein serine/threonine kinase activity"/>
    <property type="evidence" value="ECO:0007669"/>
    <property type="project" value="UniProtKB-KW"/>
</dbReference>
<comment type="similarity">
    <text evidence="8">Belongs to the protein kinase superfamily.</text>
</comment>
<dbReference type="OMA" id="FFDAIDW"/>